<protein>
    <recommendedName>
        <fullName evidence="1">Putative Flp pilus-assembly TadG-like N-terminal domain-containing protein</fullName>
    </recommendedName>
</protein>
<reference evidence="3" key="1">
    <citation type="submission" date="2017-06" db="EMBL/GenBank/DDBJ databases">
        <title>Genome analysis of Fimbriiglobus ruber SP5, the first member of the order Planctomycetales with confirmed chitinolytic capability.</title>
        <authorList>
            <person name="Ravin N.V."/>
            <person name="Rakitin A.L."/>
            <person name="Ivanova A.A."/>
            <person name="Beletsky A.V."/>
            <person name="Kulichevskaya I.S."/>
            <person name="Mardanov A.V."/>
            <person name="Dedysh S.N."/>
        </authorList>
    </citation>
    <scope>NUCLEOTIDE SEQUENCE [LARGE SCALE GENOMIC DNA]</scope>
    <source>
        <strain evidence="3">SP5</strain>
    </source>
</reference>
<name>A0A225DX57_9BACT</name>
<evidence type="ECO:0000259" key="1">
    <source>
        <dbReference type="Pfam" id="PF13400"/>
    </source>
</evidence>
<evidence type="ECO:0000313" key="3">
    <source>
        <dbReference type="Proteomes" id="UP000214646"/>
    </source>
</evidence>
<keyword evidence="3" id="KW-1185">Reference proteome</keyword>
<dbReference type="Proteomes" id="UP000214646">
    <property type="component" value="Unassembled WGS sequence"/>
</dbReference>
<dbReference type="Pfam" id="PF13400">
    <property type="entry name" value="Tad"/>
    <property type="match status" value="1"/>
</dbReference>
<sequence>MLAVFITSLFAFVALAVDLGILTVARSNCQNAADAAALSGARTLDNKPTSVNNNAAAAMNNAVYTIAGNGSVSGNSLLNTGFATSNVTSVQVGLYTYSSTAGQFSASGWSTAYVPSGGGQPSTTAAPATDANGNPAGSWTAVQVAVQGSQPTFFGKIFGTSSLSTNAVAVAVHRPRDIAMSLDFTGSMGFGSLISTAQYYSNANQVMNDPNAVYPQFSNYYRYTAYQTSDPTASQTGAASTRPHPFRNTTVITNPSASSPGQVYSPANLTITTPNGPPIVQDFFYDPSNISSPTTSVATTTMSNLVNAFQNWSPTQTSAGTPDSYIGPTFTYGGYNAFDTTGTSGPLPAPDNFQDQSDLTGIPYVGDKFPRKAGAMPPTGALTASYTWDVTKPNGAAVTLAEYLGWTAAYSSGSSLPSTIPTIASGRSWTNFRDANWETYGYDMNVSDYYTNVVKPGTTDPRTTVPTNTVGGKAGQVQVTPGQFQGYSMGPQYWGKTFMIWPPDPRTPSGNPGGFGQANPTGYVPGDWRLRYFYNSSGGTLANPINPKVVNASTSTGAWYPSTAPKTNYAAVLKWIKSGPMVLPPNLRSGRVLYYSSIPDTTTSSGGDSSAVAADKKFWQDYIDFVLTNSAGQYLGDYETAGWPDGVTPSVSTTTLTAYKTDPVPYMNYMDNPCRPRGQGWFGPMTMMAFLECGQNHTGGLWSGTTHQAQCWQLKVGVNSVISDVRNNHPNDFFGLAFFTATCYKSLIVPSGQDYTTLSNALFFPRSIMTQIPTNPNIEISAYTSTGENTTINSGYNLYGDIPNAQSSTDWNSGMCMAFNLLSPNPTASQDGVNYTTAASVANRQGRRGASKIVVFETDGIPNFIGTWNYKSQGYNSYYAFGSTGSGQNTPSLAAAPAVTIVKQLVAQVSSSSSSGTSGYSLPNTPARVYTIGYGDIFSDTVNNANTTALSGLLSIQQAGNTSAATDTTIPTYQIITGDYNTRISNLQNGLSRIFQSGVQVTLIQ</sequence>
<proteinExistence type="predicted"/>
<evidence type="ECO:0000313" key="2">
    <source>
        <dbReference type="EMBL" id="OWK40905.1"/>
    </source>
</evidence>
<dbReference type="AlphaFoldDB" id="A0A225DX57"/>
<gene>
    <name evidence="2" type="ORF">FRUB_04797</name>
</gene>
<accession>A0A225DX57</accession>
<feature type="domain" description="Putative Flp pilus-assembly TadG-like N-terminal" evidence="1">
    <location>
        <begin position="1"/>
        <end position="42"/>
    </location>
</feature>
<comment type="caution">
    <text evidence="2">The sequence shown here is derived from an EMBL/GenBank/DDBJ whole genome shotgun (WGS) entry which is preliminary data.</text>
</comment>
<dbReference type="EMBL" id="NIDE01000007">
    <property type="protein sequence ID" value="OWK40905.1"/>
    <property type="molecule type" value="Genomic_DNA"/>
</dbReference>
<dbReference type="InterPro" id="IPR028087">
    <property type="entry name" value="Tad_N"/>
</dbReference>
<organism evidence="2 3">
    <name type="scientific">Fimbriiglobus ruber</name>
    <dbReference type="NCBI Taxonomy" id="1908690"/>
    <lineage>
        <taxon>Bacteria</taxon>
        <taxon>Pseudomonadati</taxon>
        <taxon>Planctomycetota</taxon>
        <taxon>Planctomycetia</taxon>
        <taxon>Gemmatales</taxon>
        <taxon>Gemmataceae</taxon>
        <taxon>Fimbriiglobus</taxon>
    </lineage>
</organism>